<keyword evidence="15" id="KW-1185">Reference proteome</keyword>
<evidence type="ECO:0000313" key="15">
    <source>
        <dbReference type="Proteomes" id="UP000033140"/>
    </source>
</evidence>
<dbReference type="PRINTS" id="PR00420">
    <property type="entry name" value="RNGMNOXGNASE"/>
</dbReference>
<comment type="function">
    <text evidence="11">Catalyzes the hydroxylation of L-kynurenine (L-Kyn) to form 3-hydroxy-L-kynurenine (L-3OHKyn). Required for synthesis of quinolinic acid.</text>
</comment>
<proteinExistence type="inferred from homology"/>
<dbReference type="GO" id="GO:0004502">
    <property type="term" value="F:kynurenine 3-monooxygenase activity"/>
    <property type="evidence" value="ECO:0007669"/>
    <property type="project" value="UniProtKB-UniRule"/>
</dbReference>
<comment type="catalytic activity">
    <reaction evidence="10 11">
        <text>L-kynurenine + NADPH + O2 + H(+) = 3-hydroxy-L-kynurenine + NADP(+) + H2O</text>
        <dbReference type="Rhea" id="RHEA:20545"/>
        <dbReference type="ChEBI" id="CHEBI:15377"/>
        <dbReference type="ChEBI" id="CHEBI:15378"/>
        <dbReference type="ChEBI" id="CHEBI:15379"/>
        <dbReference type="ChEBI" id="CHEBI:57783"/>
        <dbReference type="ChEBI" id="CHEBI:57959"/>
        <dbReference type="ChEBI" id="CHEBI:58125"/>
        <dbReference type="ChEBI" id="CHEBI:58349"/>
        <dbReference type="EC" id="1.14.13.9"/>
    </reaction>
</comment>
<dbReference type="Pfam" id="PF01494">
    <property type="entry name" value="FAD_binding_3"/>
    <property type="match status" value="1"/>
</dbReference>
<dbReference type="EC" id="1.14.13.9" evidence="11"/>
<keyword evidence="6 11" id="KW-0521">NADP</keyword>
<dbReference type="HAMAP" id="MF_01971">
    <property type="entry name" value="Kynurenine_monooxygenase"/>
    <property type="match status" value="1"/>
</dbReference>
<organism evidence="14 15">
    <name type="scientific">Saitoella complicata (strain BCRC 22490 / CBS 7301 / JCM 7358 / NBRC 10748 / NRRL Y-17804)</name>
    <dbReference type="NCBI Taxonomy" id="698492"/>
    <lineage>
        <taxon>Eukaryota</taxon>
        <taxon>Fungi</taxon>
        <taxon>Dikarya</taxon>
        <taxon>Ascomycota</taxon>
        <taxon>Taphrinomycotina</taxon>
        <taxon>Taphrinomycotina incertae sedis</taxon>
        <taxon>Saitoella</taxon>
    </lineage>
</organism>
<comment type="caution">
    <text evidence="14">The sequence shown here is derived from an EMBL/GenBank/DDBJ whole genome shotgun (WGS) entry which is preliminary data.</text>
</comment>
<reference evidence="14 15" key="1">
    <citation type="journal article" date="2011" name="J. Gen. Appl. Microbiol.">
        <title>Draft genome sequencing of the enigmatic yeast Saitoella complicata.</title>
        <authorList>
            <person name="Nishida H."/>
            <person name="Hamamoto M."/>
            <person name="Sugiyama J."/>
        </authorList>
    </citation>
    <scope>NUCLEOTIDE SEQUENCE [LARGE SCALE GENOMIC DNA]</scope>
    <source>
        <strain evidence="14 15">NRRL Y-17804</strain>
    </source>
</reference>
<keyword evidence="2 11" id="KW-0285">Flavoprotein</keyword>
<keyword evidence="4 11" id="KW-1000">Mitochondrion outer membrane</keyword>
<dbReference type="InterPro" id="IPR002938">
    <property type="entry name" value="FAD-bd"/>
</dbReference>
<keyword evidence="12" id="KW-0812">Transmembrane</keyword>
<dbReference type="InterPro" id="IPR027545">
    <property type="entry name" value="Kynurenine_monooxygenase"/>
</dbReference>
<sequence>MVQDYLEASMPTVAIIGAGPVGALAAIYFAQSNYAVHLYELRSDPRLPENQLKNFSKSINLALSDRGIEGLKGADKEFARKIMSDVIPMHGRMIHDGKGKQESQLYDIHGRHINAVDRGWLNEELLTKAESFPNVHVHFKHKLLRCDWDSNTYHFRNTATNEEVSIKADLLVGADGAHSVVRNQMMRRIPISFSQHYIDSTWCELTIPPVFPTFSASLSTSLQTQTPPAPNFALNPNRLHIWPRQTFMLIALPNTDRSFTCTLFMPQAMFDALTTPAELLTFFEKEFPDAVGYIGKDRLVHEFFRNPKEPLVSIKASTHVLPGRAVILGDAAHAMVPFYGQGMNAGFEDVRILHEHLRANPGDIPTALAAYDKERVKDAHAICDLALHNYEEMRAGVNSRAYLLRKKTEEWFYANVPALGIRTLYTMVSFDPAVPYSAALRHAELQGTWFKWVGALVSVGVVGALITTARVVARMMGWIDRVDRYGPMGPGRVWRMGVEYTYQSLPPASFYSRPLTCPAPTKSPRAPRPPLPHPRYPVKLRRSDVRIGLPLRLSVSNYFHSSRRAAVLPVPRRTLIQIILVPLLALLPLGVVRELAGRSRHSLSDMIVN</sequence>
<evidence type="ECO:0000256" key="3">
    <source>
        <dbReference type="ARBA" id="ARBA00022642"/>
    </source>
</evidence>
<evidence type="ECO:0000256" key="5">
    <source>
        <dbReference type="ARBA" id="ARBA00022827"/>
    </source>
</evidence>
<accession>A0A0E9NHF4</accession>
<dbReference type="EMBL" id="BACD03000021">
    <property type="protein sequence ID" value="GAO49264.1"/>
    <property type="molecule type" value="Genomic_DNA"/>
</dbReference>
<comment type="cofactor">
    <cofactor evidence="1 11">
        <name>FAD</name>
        <dbReference type="ChEBI" id="CHEBI:57692"/>
    </cofactor>
</comment>
<dbReference type="GO" id="GO:0034354">
    <property type="term" value="P:'de novo' NAD+ biosynthetic process from L-tryptophan"/>
    <property type="evidence" value="ECO:0007669"/>
    <property type="project" value="UniProtKB-UniRule"/>
</dbReference>
<dbReference type="Proteomes" id="UP000033140">
    <property type="component" value="Unassembled WGS sequence"/>
</dbReference>
<evidence type="ECO:0000256" key="7">
    <source>
        <dbReference type="ARBA" id="ARBA00023002"/>
    </source>
</evidence>
<evidence type="ECO:0000256" key="2">
    <source>
        <dbReference type="ARBA" id="ARBA00022630"/>
    </source>
</evidence>
<dbReference type="GO" id="GO:0043420">
    <property type="term" value="P:anthranilate metabolic process"/>
    <property type="evidence" value="ECO:0007669"/>
    <property type="project" value="UniProtKB-UniRule"/>
</dbReference>
<protein>
    <recommendedName>
        <fullName evidence="11">Kynurenine 3-monooxygenase</fullName>
        <ecNumber evidence="11">1.14.13.9</ecNumber>
    </recommendedName>
    <alternativeName>
        <fullName evidence="11">Biosynthesis of nicotinic acid protein 4</fullName>
    </alternativeName>
    <alternativeName>
        <fullName evidence="11">Kynurenine 3-hydroxylase</fullName>
    </alternativeName>
</protein>
<dbReference type="SUPFAM" id="SSF51905">
    <property type="entry name" value="FAD/NAD(P)-binding domain"/>
    <property type="match status" value="1"/>
</dbReference>
<reference evidence="14 15" key="2">
    <citation type="journal article" date="2014" name="J. Gen. Appl. Microbiol.">
        <title>The early diverging ascomycetous budding yeast Saitoella complicata has three histone deacetylases belonging to the Clr6, Hos2, and Rpd3 lineages.</title>
        <authorList>
            <person name="Nishida H."/>
            <person name="Matsumoto T."/>
            <person name="Kondo S."/>
            <person name="Hamamoto M."/>
            <person name="Yoshikawa H."/>
        </authorList>
    </citation>
    <scope>NUCLEOTIDE SEQUENCE [LARGE SCALE GENOMIC DNA]</scope>
    <source>
        <strain evidence="14 15">NRRL Y-17804</strain>
    </source>
</reference>
<dbReference type="FunFam" id="3.50.50.60:FF:000129">
    <property type="entry name" value="Kynurenine 3-monooxygenase"/>
    <property type="match status" value="1"/>
</dbReference>
<dbReference type="AlphaFoldDB" id="A0A0E9NHF4"/>
<evidence type="ECO:0000256" key="8">
    <source>
        <dbReference type="ARBA" id="ARBA00023033"/>
    </source>
</evidence>
<gene>
    <name evidence="11" type="primary">BNA4</name>
    <name evidence="14" type="ORF">G7K_3417-t1</name>
</gene>
<evidence type="ECO:0000256" key="10">
    <source>
        <dbReference type="ARBA" id="ARBA00047818"/>
    </source>
</evidence>
<dbReference type="GO" id="GO:0006569">
    <property type="term" value="P:L-tryptophan catabolic process"/>
    <property type="evidence" value="ECO:0007669"/>
    <property type="project" value="UniProtKB-UniRule"/>
</dbReference>
<keyword evidence="11 12" id="KW-0472">Membrane</keyword>
<evidence type="ECO:0000256" key="11">
    <source>
        <dbReference type="HAMAP-Rule" id="MF_03018"/>
    </source>
</evidence>
<dbReference type="PANTHER" id="PTHR46028:SF2">
    <property type="entry name" value="KYNURENINE 3-MONOOXYGENASE"/>
    <property type="match status" value="1"/>
</dbReference>
<feature type="transmembrane region" description="Helical" evidence="12">
    <location>
        <begin position="450"/>
        <end position="473"/>
    </location>
</feature>
<keyword evidence="9 11" id="KW-0496">Mitochondrion</keyword>
<keyword evidence="7 11" id="KW-0560">Oxidoreductase</keyword>
<evidence type="ECO:0000256" key="12">
    <source>
        <dbReference type="SAM" id="Phobius"/>
    </source>
</evidence>
<feature type="transmembrane region" description="Helical" evidence="12">
    <location>
        <begin position="574"/>
        <end position="592"/>
    </location>
</feature>
<name>A0A0E9NHF4_SAICN</name>
<dbReference type="GO" id="GO:0019805">
    <property type="term" value="P:quinolinate biosynthetic process"/>
    <property type="evidence" value="ECO:0007669"/>
    <property type="project" value="UniProtKB-UniRule"/>
</dbReference>
<keyword evidence="3 11" id="KW-0662">Pyridine nucleotide biosynthesis</keyword>
<dbReference type="GO" id="GO:0071949">
    <property type="term" value="F:FAD binding"/>
    <property type="evidence" value="ECO:0007669"/>
    <property type="project" value="InterPro"/>
</dbReference>
<dbReference type="PANTHER" id="PTHR46028">
    <property type="entry name" value="KYNURENINE 3-MONOOXYGENASE"/>
    <property type="match status" value="1"/>
</dbReference>
<keyword evidence="12" id="KW-1133">Transmembrane helix</keyword>
<feature type="transmembrane region" description="Helical" evidence="12">
    <location>
        <begin position="12"/>
        <end position="30"/>
    </location>
</feature>
<dbReference type="Gene3D" id="3.50.50.60">
    <property type="entry name" value="FAD/NAD(P)-binding domain"/>
    <property type="match status" value="1"/>
</dbReference>
<comment type="similarity">
    <text evidence="11">Belongs to the aromatic-ring hydroxylase family. KMO subfamily.</text>
</comment>
<keyword evidence="5 11" id="KW-0274">FAD</keyword>
<reference evidence="14 15" key="3">
    <citation type="journal article" date="2015" name="Genome Announc.">
        <title>Draft Genome Sequence of the Archiascomycetous Yeast Saitoella complicata.</title>
        <authorList>
            <person name="Yamauchi K."/>
            <person name="Kondo S."/>
            <person name="Hamamoto M."/>
            <person name="Takahashi Y."/>
            <person name="Ogura Y."/>
            <person name="Hayashi T."/>
            <person name="Nishida H."/>
        </authorList>
    </citation>
    <scope>NUCLEOTIDE SEQUENCE [LARGE SCALE GENOMIC DNA]</scope>
    <source>
        <strain evidence="14 15">NRRL Y-17804</strain>
    </source>
</reference>
<comment type="pathway">
    <text evidence="11">Cofactor biosynthesis; NAD(+) biosynthesis; quinolinate from L-kynurenine: step 1/3.</text>
</comment>
<evidence type="ECO:0000256" key="1">
    <source>
        <dbReference type="ARBA" id="ARBA00001974"/>
    </source>
</evidence>
<dbReference type="GO" id="GO:0070189">
    <property type="term" value="P:kynurenine metabolic process"/>
    <property type="evidence" value="ECO:0007669"/>
    <property type="project" value="TreeGrafter"/>
</dbReference>
<evidence type="ECO:0000256" key="4">
    <source>
        <dbReference type="ARBA" id="ARBA00022787"/>
    </source>
</evidence>
<evidence type="ECO:0000256" key="6">
    <source>
        <dbReference type="ARBA" id="ARBA00022857"/>
    </source>
</evidence>
<dbReference type="OMA" id="FNCKATK"/>
<evidence type="ECO:0000313" key="14">
    <source>
        <dbReference type="EMBL" id="GAO49264.1"/>
    </source>
</evidence>
<dbReference type="STRING" id="698492.A0A0E9NHF4"/>
<evidence type="ECO:0000259" key="13">
    <source>
        <dbReference type="Pfam" id="PF01494"/>
    </source>
</evidence>
<dbReference type="InterPro" id="IPR036188">
    <property type="entry name" value="FAD/NAD-bd_sf"/>
</dbReference>
<comment type="subcellular location">
    <subcellularLocation>
        <location evidence="11">Mitochondrion outer membrane</location>
    </subcellularLocation>
</comment>
<keyword evidence="8 11" id="KW-0503">Monooxygenase</keyword>
<evidence type="ECO:0000256" key="9">
    <source>
        <dbReference type="ARBA" id="ARBA00023128"/>
    </source>
</evidence>
<dbReference type="UniPathway" id="UPA00253">
    <property type="reaction ID" value="UER00328"/>
</dbReference>
<dbReference type="GO" id="GO:0005741">
    <property type="term" value="C:mitochondrial outer membrane"/>
    <property type="evidence" value="ECO:0007669"/>
    <property type="project" value="UniProtKB-SubCell"/>
</dbReference>
<feature type="domain" description="FAD-binding" evidence="13">
    <location>
        <begin position="12"/>
        <end position="384"/>
    </location>
</feature>